<dbReference type="InterPro" id="IPR051531">
    <property type="entry name" value="N-acetyltransferase"/>
</dbReference>
<dbReference type="GO" id="GO:0016747">
    <property type="term" value="F:acyltransferase activity, transferring groups other than amino-acyl groups"/>
    <property type="evidence" value="ECO:0007669"/>
    <property type="project" value="InterPro"/>
</dbReference>
<keyword evidence="3" id="KW-1185">Reference proteome</keyword>
<sequence>MILFESERLLVKTYTAADGDAFFRFHGDAEVMRFIRAPKTREQTDAFLLENLQFYLDHPGIGRFAVIEKATGEYIGSFSLLPLEDTVNYHLGYGFLQHAWGKGYATELVAASINYTFQTIKRDVIMAITLPQHLASQKVLLKAGFVESGTIIQEGENLKLFCLQQKKESSLP</sequence>
<accession>A0A562SV90</accession>
<evidence type="ECO:0000313" key="3">
    <source>
        <dbReference type="Proteomes" id="UP000316167"/>
    </source>
</evidence>
<keyword evidence="2" id="KW-0808">Transferase</keyword>
<feature type="domain" description="N-acetyltransferase" evidence="1">
    <location>
        <begin position="9"/>
        <end position="168"/>
    </location>
</feature>
<dbReference type="InterPro" id="IPR000182">
    <property type="entry name" value="GNAT_dom"/>
</dbReference>
<dbReference type="PROSITE" id="PS51186">
    <property type="entry name" value="GNAT"/>
    <property type="match status" value="1"/>
</dbReference>
<dbReference type="PANTHER" id="PTHR43792:SF1">
    <property type="entry name" value="N-ACETYLTRANSFERASE DOMAIN-CONTAINING PROTEIN"/>
    <property type="match status" value="1"/>
</dbReference>
<reference evidence="2 3" key="1">
    <citation type="journal article" date="2015" name="Stand. Genomic Sci.">
        <title>Genomic Encyclopedia of Bacterial and Archaeal Type Strains, Phase III: the genomes of soil and plant-associated and newly described type strains.</title>
        <authorList>
            <person name="Whitman W.B."/>
            <person name="Woyke T."/>
            <person name="Klenk H.P."/>
            <person name="Zhou Y."/>
            <person name="Lilburn T.G."/>
            <person name="Beck B.J."/>
            <person name="De Vos P."/>
            <person name="Vandamme P."/>
            <person name="Eisen J.A."/>
            <person name="Garrity G."/>
            <person name="Hugenholtz P."/>
            <person name="Kyrpides N.C."/>
        </authorList>
    </citation>
    <scope>NUCLEOTIDE SEQUENCE [LARGE SCALE GENOMIC DNA]</scope>
    <source>
        <strain evidence="2 3">CGMCC 1.7271</strain>
    </source>
</reference>
<organism evidence="2 3">
    <name type="scientific">Lacibacter cauensis</name>
    <dbReference type="NCBI Taxonomy" id="510947"/>
    <lineage>
        <taxon>Bacteria</taxon>
        <taxon>Pseudomonadati</taxon>
        <taxon>Bacteroidota</taxon>
        <taxon>Chitinophagia</taxon>
        <taxon>Chitinophagales</taxon>
        <taxon>Chitinophagaceae</taxon>
        <taxon>Lacibacter</taxon>
    </lineage>
</organism>
<dbReference type="RefSeq" id="WP_144883941.1">
    <property type="nucleotide sequence ID" value="NZ_VLLE01000002.1"/>
</dbReference>
<dbReference type="Gene3D" id="3.40.630.30">
    <property type="match status" value="1"/>
</dbReference>
<proteinExistence type="predicted"/>
<comment type="caution">
    <text evidence="2">The sequence shown here is derived from an EMBL/GenBank/DDBJ whole genome shotgun (WGS) entry which is preliminary data.</text>
</comment>
<evidence type="ECO:0000259" key="1">
    <source>
        <dbReference type="PROSITE" id="PS51186"/>
    </source>
</evidence>
<dbReference type="Proteomes" id="UP000316167">
    <property type="component" value="Unassembled WGS sequence"/>
</dbReference>
<gene>
    <name evidence="2" type="ORF">IQ13_0386</name>
</gene>
<name>A0A562SV90_9BACT</name>
<dbReference type="SUPFAM" id="SSF55729">
    <property type="entry name" value="Acyl-CoA N-acyltransferases (Nat)"/>
    <property type="match status" value="1"/>
</dbReference>
<dbReference type="InterPro" id="IPR016181">
    <property type="entry name" value="Acyl_CoA_acyltransferase"/>
</dbReference>
<dbReference type="EMBL" id="VLLE01000002">
    <property type="protein sequence ID" value="TWI85229.1"/>
    <property type="molecule type" value="Genomic_DNA"/>
</dbReference>
<dbReference type="PANTHER" id="PTHR43792">
    <property type="entry name" value="GNAT FAMILY, PUTATIVE (AFU_ORTHOLOGUE AFUA_3G00765)-RELATED-RELATED"/>
    <property type="match status" value="1"/>
</dbReference>
<protein>
    <submittedName>
        <fullName evidence="2">Ribosomal-protein-alanine N-acetyltransferase</fullName>
    </submittedName>
</protein>
<evidence type="ECO:0000313" key="2">
    <source>
        <dbReference type="EMBL" id="TWI85229.1"/>
    </source>
</evidence>
<dbReference type="OrthoDB" id="9811523at2"/>
<dbReference type="Pfam" id="PF13302">
    <property type="entry name" value="Acetyltransf_3"/>
    <property type="match status" value="1"/>
</dbReference>
<dbReference type="AlphaFoldDB" id="A0A562SV90"/>